<dbReference type="PROSITE" id="PS52048">
    <property type="entry name" value="UCH_DOMAIN"/>
    <property type="match status" value="1"/>
</dbReference>
<dbReference type="VEuPathDB" id="FungiDB:DFL_005834"/>
<evidence type="ECO:0000256" key="7">
    <source>
        <dbReference type="PROSITE-ProRule" id="PRU01393"/>
    </source>
</evidence>
<comment type="caution">
    <text evidence="10">The sequence shown here is derived from an EMBL/GenBank/DDBJ whole genome shotgun (WGS) entry which is preliminary data.</text>
</comment>
<feature type="active site" description="Nucleophile" evidence="7">
    <location>
        <position position="146"/>
    </location>
</feature>
<comment type="catalytic activity">
    <reaction evidence="1 7 8">
        <text>Thiol-dependent hydrolysis of ester, thioester, amide, peptide and isopeptide bonds formed by the C-terminal Gly of ubiquitin (a 76-residue protein attached to proteins as an intracellular targeting signal).</text>
        <dbReference type="EC" id="3.4.19.12"/>
    </reaction>
</comment>
<keyword evidence="5 7" id="KW-0378">Hydrolase</keyword>
<dbReference type="EC" id="3.4.19.12" evidence="8"/>
<feature type="site" description="Important for enzyme activity" evidence="7">
    <location>
        <position position="237"/>
    </location>
</feature>
<keyword evidence="4 7" id="KW-0833">Ubl conjugation pathway</keyword>
<dbReference type="GO" id="GO:0016579">
    <property type="term" value="P:protein deubiquitination"/>
    <property type="evidence" value="ECO:0007669"/>
    <property type="project" value="TreeGrafter"/>
</dbReference>
<dbReference type="PANTHER" id="PTHR10589">
    <property type="entry name" value="UBIQUITIN CARBOXYL-TERMINAL HYDROLASE"/>
    <property type="match status" value="1"/>
</dbReference>
<organism evidence="10 11">
    <name type="scientific">Arthrobotrys flagrans</name>
    <name type="common">Nematode-trapping fungus</name>
    <name type="synonym">Trichothecium flagrans</name>
    <dbReference type="NCBI Taxonomy" id="97331"/>
    <lineage>
        <taxon>Eukaryota</taxon>
        <taxon>Fungi</taxon>
        <taxon>Dikarya</taxon>
        <taxon>Ascomycota</taxon>
        <taxon>Pezizomycotina</taxon>
        <taxon>Orbiliomycetes</taxon>
        <taxon>Orbiliales</taxon>
        <taxon>Orbiliaceae</taxon>
        <taxon>Arthrobotrys</taxon>
    </lineage>
</organism>
<evidence type="ECO:0000256" key="1">
    <source>
        <dbReference type="ARBA" id="ARBA00000707"/>
    </source>
</evidence>
<dbReference type="SUPFAM" id="SSF54001">
    <property type="entry name" value="Cysteine proteinases"/>
    <property type="match status" value="1"/>
</dbReference>
<evidence type="ECO:0000313" key="11">
    <source>
        <dbReference type="Proteomes" id="UP000283090"/>
    </source>
</evidence>
<evidence type="ECO:0000256" key="8">
    <source>
        <dbReference type="RuleBase" id="RU361215"/>
    </source>
</evidence>
<evidence type="ECO:0000313" key="10">
    <source>
        <dbReference type="EMBL" id="RVD84065.1"/>
    </source>
</evidence>
<dbReference type="InterPro" id="IPR038765">
    <property type="entry name" value="Papain-like_cys_pep_sf"/>
</dbReference>
<dbReference type="InterPro" id="IPR001578">
    <property type="entry name" value="Peptidase_C12_UCH"/>
</dbReference>
<dbReference type="Pfam" id="PF01088">
    <property type="entry name" value="Peptidase_C12"/>
    <property type="match status" value="1"/>
</dbReference>
<dbReference type="STRING" id="97331.A0A436ZZ73"/>
<dbReference type="GO" id="GO:0004843">
    <property type="term" value="F:cysteine-type deubiquitinase activity"/>
    <property type="evidence" value="ECO:0007669"/>
    <property type="project" value="UniProtKB-UniRule"/>
</dbReference>
<evidence type="ECO:0000256" key="5">
    <source>
        <dbReference type="ARBA" id="ARBA00022801"/>
    </source>
</evidence>
<evidence type="ECO:0000256" key="3">
    <source>
        <dbReference type="ARBA" id="ARBA00022670"/>
    </source>
</evidence>
<evidence type="ECO:0000259" key="9">
    <source>
        <dbReference type="PROSITE" id="PS52048"/>
    </source>
</evidence>
<protein>
    <recommendedName>
        <fullName evidence="8">Ubiquitin carboxyl-terminal hydrolase</fullName>
        <ecNumber evidence="8">3.4.19.12</ecNumber>
    </recommendedName>
</protein>
<keyword evidence="11" id="KW-1185">Reference proteome</keyword>
<proteinExistence type="inferred from homology"/>
<dbReference type="GO" id="GO:0005737">
    <property type="term" value="C:cytoplasm"/>
    <property type="evidence" value="ECO:0007669"/>
    <property type="project" value="TreeGrafter"/>
</dbReference>
<dbReference type="RefSeq" id="XP_067489609.1">
    <property type="nucleotide sequence ID" value="XM_067635151.1"/>
</dbReference>
<feature type="active site" description="Proton donor" evidence="7">
    <location>
        <position position="221"/>
    </location>
</feature>
<accession>A0A436ZZ73</accession>
<gene>
    <name evidence="10" type="ORF">DFL_005834</name>
</gene>
<keyword evidence="3 7" id="KW-0645">Protease</keyword>
<feature type="site" description="Transition state stabilizer" evidence="7">
    <location>
        <position position="140"/>
    </location>
</feature>
<dbReference type="GO" id="GO:0006511">
    <property type="term" value="P:ubiquitin-dependent protein catabolic process"/>
    <property type="evidence" value="ECO:0007669"/>
    <property type="project" value="UniProtKB-UniRule"/>
</dbReference>
<dbReference type="InterPro" id="IPR036959">
    <property type="entry name" value="Peptidase_C12_UCH_sf"/>
</dbReference>
<keyword evidence="6 7" id="KW-0788">Thiol protease</keyword>
<reference evidence="10 11" key="1">
    <citation type="submission" date="2019-01" db="EMBL/GenBank/DDBJ databases">
        <title>Intercellular communication is required for trap formation in the nematode-trapping fungus Duddingtonia flagrans.</title>
        <authorList>
            <person name="Youssar L."/>
            <person name="Wernet V."/>
            <person name="Hensel N."/>
            <person name="Hildebrandt H.-G."/>
            <person name="Fischer R."/>
        </authorList>
    </citation>
    <scope>NUCLEOTIDE SEQUENCE [LARGE SCALE GENOMIC DNA]</scope>
    <source>
        <strain evidence="10 11">CBS H-5679</strain>
    </source>
</reference>
<name>A0A436ZZ73_ARTFL</name>
<dbReference type="OrthoDB" id="427186at2759"/>
<evidence type="ECO:0000256" key="4">
    <source>
        <dbReference type="ARBA" id="ARBA00022786"/>
    </source>
</evidence>
<feature type="domain" description="UCH catalytic" evidence="9">
    <location>
        <begin position="60"/>
        <end position="284"/>
    </location>
</feature>
<dbReference type="PRINTS" id="PR00707">
    <property type="entry name" value="UBCTHYDRLASE"/>
</dbReference>
<sequence length="286" mass="30796">MAPAPGLIYKPKLSLHRNTTPNSTNFKKIPSTTVNPHLYLSNSYIEIANTFKMSEVKRVAFIPLESNPDTFNSLAHKLGLSPSLSFTDVYSLTDPDLLSFIPRPVHALILIFPTSEDSAKQNNHLYAQATATGPVLYIKQTIKNACGLMALLHSVLNGVVAEKHLVEGSNLAALLEEAKPLDPYARAELLINSPSLAAAHKEAAEAGETEAPDAEAEVDYHYIAFVRGTDGGVYEMDGSQKTGERRIVESSGEDLLASEEVRIAVGKIMEDTGSVHCGILALAEGA</sequence>
<dbReference type="GeneID" id="93588145"/>
<evidence type="ECO:0000256" key="6">
    <source>
        <dbReference type="ARBA" id="ARBA00022807"/>
    </source>
</evidence>
<dbReference type="PANTHER" id="PTHR10589:SF17">
    <property type="entry name" value="UBIQUITIN CARBOXYL-TERMINAL HYDROLASE"/>
    <property type="match status" value="1"/>
</dbReference>
<dbReference type="Gene3D" id="3.40.532.10">
    <property type="entry name" value="Peptidase C12, ubiquitin carboxyl-terminal hydrolase"/>
    <property type="match status" value="1"/>
</dbReference>
<dbReference type="AlphaFoldDB" id="A0A436ZZ73"/>
<comment type="similarity">
    <text evidence="2 7 8">Belongs to the peptidase C12 family.</text>
</comment>
<evidence type="ECO:0000256" key="2">
    <source>
        <dbReference type="ARBA" id="ARBA00009326"/>
    </source>
</evidence>
<dbReference type="EMBL" id="SAEB01000007">
    <property type="protein sequence ID" value="RVD84065.1"/>
    <property type="molecule type" value="Genomic_DNA"/>
</dbReference>
<dbReference type="Proteomes" id="UP000283090">
    <property type="component" value="Unassembled WGS sequence"/>
</dbReference>